<gene>
    <name evidence="1" type="ORF">GCM10023183_26410</name>
</gene>
<comment type="caution">
    <text evidence="1">The sequence shown here is derived from an EMBL/GenBank/DDBJ whole genome shotgun (WGS) entry which is preliminary data.</text>
</comment>
<organism evidence="1 2">
    <name type="scientific">Nibribacter koreensis</name>
    <dbReference type="NCBI Taxonomy" id="1084519"/>
    <lineage>
        <taxon>Bacteria</taxon>
        <taxon>Pseudomonadati</taxon>
        <taxon>Bacteroidota</taxon>
        <taxon>Cytophagia</taxon>
        <taxon>Cytophagales</taxon>
        <taxon>Hymenobacteraceae</taxon>
        <taxon>Nibribacter</taxon>
    </lineage>
</organism>
<keyword evidence="2" id="KW-1185">Reference proteome</keyword>
<dbReference type="InterPro" id="IPR038231">
    <property type="entry name" value="MepB-like_sf"/>
</dbReference>
<dbReference type="Gene3D" id="3.40.1350.140">
    <property type="entry name" value="MepB-like"/>
    <property type="match status" value="1"/>
</dbReference>
<dbReference type="Proteomes" id="UP001501844">
    <property type="component" value="Unassembled WGS sequence"/>
</dbReference>
<sequence length="171" mass="19800">MIEIETLNSGLSEAIKEVYNACSLHITDFEVEPESQEYKACRFRVNGAVVMGREAKVTPKKVGQFVTFWQRNETGIIAPFSETDAFDYYTVNVRTENRFGQFVFPKAVLIKKGIISTEQKEGKRAFRVYPPWDMVHSKQAEQSQKWQSAFFLDLYPATDRTRAKDLYINHL</sequence>
<dbReference type="Pfam" id="PF08877">
    <property type="entry name" value="MepB-like"/>
    <property type="match status" value="1"/>
</dbReference>
<name>A0ABP8FR34_9BACT</name>
<dbReference type="EMBL" id="BAABGX010000002">
    <property type="protein sequence ID" value="GAA4309285.1"/>
    <property type="molecule type" value="Genomic_DNA"/>
</dbReference>
<accession>A0ABP8FR34</accession>
<dbReference type="RefSeq" id="WP_345166945.1">
    <property type="nucleotide sequence ID" value="NZ_BAABGX010000002.1"/>
</dbReference>
<protein>
    <submittedName>
        <fullName evidence="1">MepB family protein</fullName>
    </submittedName>
</protein>
<reference evidence="2" key="1">
    <citation type="journal article" date="2019" name="Int. J. Syst. Evol. Microbiol.">
        <title>The Global Catalogue of Microorganisms (GCM) 10K type strain sequencing project: providing services to taxonomists for standard genome sequencing and annotation.</title>
        <authorList>
            <consortium name="The Broad Institute Genomics Platform"/>
            <consortium name="The Broad Institute Genome Sequencing Center for Infectious Disease"/>
            <person name="Wu L."/>
            <person name="Ma J."/>
        </authorList>
    </citation>
    <scope>NUCLEOTIDE SEQUENCE [LARGE SCALE GENOMIC DNA]</scope>
    <source>
        <strain evidence="2">JCM 17917</strain>
    </source>
</reference>
<evidence type="ECO:0000313" key="1">
    <source>
        <dbReference type="EMBL" id="GAA4309285.1"/>
    </source>
</evidence>
<dbReference type="PIRSF" id="PIRSF032285">
    <property type="entry name" value="UCP032285"/>
    <property type="match status" value="1"/>
</dbReference>
<proteinExistence type="predicted"/>
<dbReference type="InterPro" id="IPR011235">
    <property type="entry name" value="MepB-like"/>
</dbReference>
<evidence type="ECO:0000313" key="2">
    <source>
        <dbReference type="Proteomes" id="UP001501844"/>
    </source>
</evidence>